<dbReference type="Pfam" id="PF04290">
    <property type="entry name" value="DctQ"/>
    <property type="match status" value="1"/>
</dbReference>
<evidence type="ECO:0000256" key="2">
    <source>
        <dbReference type="ARBA" id="ARBA00022448"/>
    </source>
</evidence>
<dbReference type="AlphaFoldDB" id="A0AAE3CZ85"/>
<dbReference type="PANTHER" id="PTHR35011:SF2">
    <property type="entry name" value="2,3-DIKETO-L-GULONATE TRAP TRANSPORTER SMALL PERMEASE PROTEIN YIAM"/>
    <property type="match status" value="1"/>
</dbReference>
<evidence type="ECO:0000256" key="8">
    <source>
        <dbReference type="ARBA" id="ARBA00038436"/>
    </source>
</evidence>
<comment type="similarity">
    <text evidence="8 9">Belongs to the TRAP transporter small permease family.</text>
</comment>
<reference evidence="11" key="1">
    <citation type="submission" date="2021-08" db="EMBL/GenBank/DDBJ databases">
        <title>Hoeflea bacterium WL0058 sp. nov., isolated from the sediment.</title>
        <authorList>
            <person name="Wang L."/>
            <person name="Zhang D."/>
        </authorList>
    </citation>
    <scope>NUCLEOTIDE SEQUENCE</scope>
    <source>
        <strain evidence="11">WL0058</strain>
    </source>
</reference>
<keyword evidence="6 9" id="KW-1133">Transmembrane helix</keyword>
<keyword evidence="3" id="KW-1003">Cell membrane</keyword>
<keyword evidence="12" id="KW-1185">Reference proteome</keyword>
<protein>
    <recommendedName>
        <fullName evidence="9">TRAP transporter small permease protein</fullName>
    </recommendedName>
</protein>
<evidence type="ECO:0000256" key="7">
    <source>
        <dbReference type="ARBA" id="ARBA00023136"/>
    </source>
</evidence>
<dbReference type="GO" id="GO:0005886">
    <property type="term" value="C:plasma membrane"/>
    <property type="evidence" value="ECO:0007669"/>
    <property type="project" value="UniProtKB-SubCell"/>
</dbReference>
<comment type="subunit">
    <text evidence="9">The complex comprises the extracytoplasmic solute receptor protein and the two transmembrane proteins.</text>
</comment>
<name>A0AAE3CZ85_9HYPH</name>
<evidence type="ECO:0000259" key="10">
    <source>
        <dbReference type="Pfam" id="PF04290"/>
    </source>
</evidence>
<evidence type="ECO:0000256" key="5">
    <source>
        <dbReference type="ARBA" id="ARBA00022692"/>
    </source>
</evidence>
<feature type="domain" description="Tripartite ATP-independent periplasmic transporters DctQ component" evidence="10">
    <location>
        <begin position="17"/>
        <end position="145"/>
    </location>
</feature>
<gene>
    <name evidence="11" type="ORF">K1W69_00640</name>
</gene>
<comment type="function">
    <text evidence="9">Part of the tripartite ATP-independent periplasmic (TRAP) transport system.</text>
</comment>
<dbReference type="EMBL" id="JAICBX010000001">
    <property type="protein sequence ID" value="MBW8635677.1"/>
    <property type="molecule type" value="Genomic_DNA"/>
</dbReference>
<evidence type="ECO:0000256" key="4">
    <source>
        <dbReference type="ARBA" id="ARBA00022519"/>
    </source>
</evidence>
<dbReference type="GO" id="GO:0022857">
    <property type="term" value="F:transmembrane transporter activity"/>
    <property type="evidence" value="ECO:0007669"/>
    <property type="project" value="UniProtKB-UniRule"/>
</dbReference>
<dbReference type="RefSeq" id="WP_220226404.1">
    <property type="nucleotide sequence ID" value="NZ_JAICBX010000001.1"/>
</dbReference>
<evidence type="ECO:0000313" key="12">
    <source>
        <dbReference type="Proteomes" id="UP001196509"/>
    </source>
</evidence>
<organism evidence="11 12">
    <name type="scientific">Flavimaribacter sediminis</name>
    <dbReference type="NCBI Taxonomy" id="2865987"/>
    <lineage>
        <taxon>Bacteria</taxon>
        <taxon>Pseudomonadati</taxon>
        <taxon>Pseudomonadota</taxon>
        <taxon>Alphaproteobacteria</taxon>
        <taxon>Hyphomicrobiales</taxon>
        <taxon>Rhizobiaceae</taxon>
        <taxon>Flavimaribacter</taxon>
    </lineage>
</organism>
<accession>A0AAE3CZ85</accession>
<evidence type="ECO:0000256" key="6">
    <source>
        <dbReference type="ARBA" id="ARBA00022989"/>
    </source>
</evidence>
<sequence>MMMRIEFTLAALLLSAIVCLVAIASITRYAGAPIIWSVEVAQTLFIWLCMLAADIALQQSRHFGLDWLGDILAPVFGRMVKIFNIAIVLVLLVFLFVYSIELVRLSHPRLYGATQMHFSFVTGALPFGLFLMIRTLGYELYRSLRKPVDTSSADGLAGQ</sequence>
<feature type="transmembrane region" description="Helical" evidence="9">
    <location>
        <begin position="118"/>
        <end position="137"/>
    </location>
</feature>
<feature type="transmembrane region" description="Helical" evidence="9">
    <location>
        <begin position="34"/>
        <end position="57"/>
    </location>
</feature>
<dbReference type="InterPro" id="IPR007387">
    <property type="entry name" value="TRAP_DctQ"/>
</dbReference>
<dbReference type="InterPro" id="IPR055348">
    <property type="entry name" value="DctQ"/>
</dbReference>
<evidence type="ECO:0000256" key="1">
    <source>
        <dbReference type="ARBA" id="ARBA00004429"/>
    </source>
</evidence>
<evidence type="ECO:0000256" key="9">
    <source>
        <dbReference type="RuleBase" id="RU369079"/>
    </source>
</evidence>
<keyword evidence="7 9" id="KW-0472">Membrane</keyword>
<feature type="transmembrane region" description="Helical" evidence="9">
    <location>
        <begin position="78"/>
        <end position="98"/>
    </location>
</feature>
<comment type="caution">
    <text evidence="11">The sequence shown here is derived from an EMBL/GenBank/DDBJ whole genome shotgun (WGS) entry which is preliminary data.</text>
</comment>
<keyword evidence="2 9" id="KW-0813">Transport</keyword>
<keyword evidence="5 9" id="KW-0812">Transmembrane</keyword>
<dbReference type="PANTHER" id="PTHR35011">
    <property type="entry name" value="2,3-DIKETO-L-GULONATE TRAP TRANSPORTER SMALL PERMEASE PROTEIN YIAM"/>
    <property type="match status" value="1"/>
</dbReference>
<evidence type="ECO:0000313" key="11">
    <source>
        <dbReference type="EMBL" id="MBW8635677.1"/>
    </source>
</evidence>
<dbReference type="Proteomes" id="UP001196509">
    <property type="component" value="Unassembled WGS sequence"/>
</dbReference>
<keyword evidence="4 9" id="KW-0997">Cell inner membrane</keyword>
<comment type="caution">
    <text evidence="9">Lacks conserved residue(s) required for the propagation of feature annotation.</text>
</comment>
<comment type="subcellular location">
    <subcellularLocation>
        <location evidence="1 9">Cell inner membrane</location>
        <topology evidence="1 9">Multi-pass membrane protein</topology>
    </subcellularLocation>
</comment>
<dbReference type="GO" id="GO:0015740">
    <property type="term" value="P:C4-dicarboxylate transport"/>
    <property type="evidence" value="ECO:0007669"/>
    <property type="project" value="TreeGrafter"/>
</dbReference>
<proteinExistence type="inferred from homology"/>
<evidence type="ECO:0000256" key="3">
    <source>
        <dbReference type="ARBA" id="ARBA00022475"/>
    </source>
</evidence>